<dbReference type="SUPFAM" id="SSF55469">
    <property type="entry name" value="FMN-dependent nitroreductase-like"/>
    <property type="match status" value="1"/>
</dbReference>
<dbReference type="Proteomes" id="UP000075430">
    <property type="component" value="Unassembled WGS sequence"/>
</dbReference>
<dbReference type="EMBL" id="LSBA01000023">
    <property type="protein sequence ID" value="KXZ17129.1"/>
    <property type="molecule type" value="Genomic_DNA"/>
</dbReference>
<evidence type="ECO:0000313" key="2">
    <source>
        <dbReference type="Proteomes" id="UP000075430"/>
    </source>
</evidence>
<gene>
    <name evidence="1" type="ORF">AXI58_01680</name>
</gene>
<dbReference type="Gene3D" id="3.40.109.10">
    <property type="entry name" value="NADH Oxidase"/>
    <property type="match status" value="1"/>
</dbReference>
<sequence length="72" mass="8665">MFYEDQDSMKKRLDHWTALENEGMGAALQYDNPFVDDEVNKEWNIPDSCKLKCRLRTLCRKRVKKHSWCKDV</sequence>
<evidence type="ECO:0000313" key="1">
    <source>
        <dbReference type="EMBL" id="KXZ17129.1"/>
    </source>
</evidence>
<dbReference type="GO" id="GO:0016491">
    <property type="term" value="F:oxidoreductase activity"/>
    <property type="evidence" value="ECO:0007669"/>
    <property type="project" value="InterPro"/>
</dbReference>
<dbReference type="AlphaFoldDB" id="A0A150F5A4"/>
<organism evidence="1 2">
    <name type="scientific">Bacillus nakamurai</name>
    <dbReference type="NCBI Taxonomy" id="1793963"/>
    <lineage>
        <taxon>Bacteria</taxon>
        <taxon>Bacillati</taxon>
        <taxon>Bacillota</taxon>
        <taxon>Bacilli</taxon>
        <taxon>Bacillales</taxon>
        <taxon>Bacillaceae</taxon>
        <taxon>Bacillus</taxon>
    </lineage>
</organism>
<reference evidence="2" key="1">
    <citation type="submission" date="2016-02" db="EMBL/GenBank/DDBJ databases">
        <authorList>
            <person name="Dunlap C."/>
        </authorList>
    </citation>
    <scope>NUCLEOTIDE SEQUENCE [LARGE SCALE GENOMIC DNA]</scope>
    <source>
        <strain evidence="2">NRRL B-41092</strain>
    </source>
</reference>
<proteinExistence type="predicted"/>
<name>A0A150F5A4_9BACI</name>
<dbReference type="STRING" id="1793963.AXI58_01680"/>
<accession>A0A150F5A4</accession>
<protein>
    <submittedName>
        <fullName evidence="1">Uncharacterized protein</fullName>
    </submittedName>
</protein>
<dbReference type="InterPro" id="IPR000415">
    <property type="entry name" value="Nitroreductase-like"/>
</dbReference>
<comment type="caution">
    <text evidence="1">The sequence shown here is derived from an EMBL/GenBank/DDBJ whole genome shotgun (WGS) entry which is preliminary data.</text>
</comment>
<keyword evidence="2" id="KW-1185">Reference proteome</keyword>